<dbReference type="SUPFAM" id="SSF49785">
    <property type="entry name" value="Galactose-binding domain-like"/>
    <property type="match status" value="1"/>
</dbReference>
<proteinExistence type="predicted"/>
<feature type="non-terminal residue" evidence="2">
    <location>
        <position position="638"/>
    </location>
</feature>
<dbReference type="InterPro" id="IPR008979">
    <property type="entry name" value="Galactose-bd-like_sf"/>
</dbReference>
<reference evidence="2" key="1">
    <citation type="submission" date="2020-01" db="EMBL/GenBank/DDBJ databases">
        <authorList>
            <person name="Meier V. D."/>
            <person name="Meier V D."/>
        </authorList>
    </citation>
    <scope>NUCLEOTIDE SEQUENCE</scope>
    <source>
        <strain evidence="2">HLG_WM_MAG_03</strain>
    </source>
</reference>
<evidence type="ECO:0000313" key="2">
    <source>
        <dbReference type="EMBL" id="CAA6799724.1"/>
    </source>
</evidence>
<dbReference type="AlphaFoldDB" id="A0A6S6S5Z8"/>
<protein>
    <submittedName>
        <fullName evidence="2">Hemolysin-type calcium binding protein</fullName>
    </submittedName>
</protein>
<name>A0A6S6S5Z8_9BACT</name>
<evidence type="ECO:0000256" key="1">
    <source>
        <dbReference type="SAM" id="SignalP"/>
    </source>
</evidence>
<sequence>MKKNNTLKSLVVATALLTVSSSVLIAGEELVKNGSFENFTVDKDRGKWKLVQFENWSGAGEVWNHALGRVATNGTYKAELDVGRNSVNSLTQTVSTVNGETYIFSLDAYARKTDSSDFELLVDGSVLATITPSRNWGKYGVEFSGNGSTQTISIREIAAQDNGAGTVIDNVSVQSGTSLDQLKAQDRAKYEIMEPSGIAQIQEIITNDKLVNSRVVSENITRAKVAATAMNDLIKEAVIARGLANDGAISISDTKEINLYLLENHADKWAGLRAEYALIENRRHSHIIAMNTNAIRNVWGQIYNLGFEGTNKNRNLTNASGKKTSSFTTVGYHLGLVLQNDVLNGSLNNADYKEVEGTTGTSLDMFIEVMLTDTGLLRRVPTSDLRAGAQAADAMNKLIIKAIMAEGLGNDGVLTTADIRTINNYIVANDQAEWIEHHGDDEDGEETGYHRVQNDGATTRMFADNVMNTIADGIYHLGFTSNNGNRLLNEDGNKNQRFEKVAWWLDTILKEDLEEGRLTNAEYQEVEGTTGTTFDKIVPFIYNDEGLLLKISMEDIRAGAYSANGMNELIVLAIRETGAATDSYISIDDVRAMNTYLSENHLAEWTELHGDDENDEETGYHRIQNDGARGIGFNRNII</sequence>
<feature type="chain" id="PRO_5027833458" evidence="1">
    <location>
        <begin position="26"/>
        <end position="638"/>
    </location>
</feature>
<feature type="signal peptide" evidence="1">
    <location>
        <begin position="1"/>
        <end position="25"/>
    </location>
</feature>
<dbReference type="EMBL" id="CACVAR010000056">
    <property type="protein sequence ID" value="CAA6799724.1"/>
    <property type="molecule type" value="Genomic_DNA"/>
</dbReference>
<gene>
    <name evidence="2" type="ORF">HELGO_WM31466</name>
</gene>
<dbReference type="Gene3D" id="2.60.120.260">
    <property type="entry name" value="Galactose-binding domain-like"/>
    <property type="match status" value="1"/>
</dbReference>
<organism evidence="2">
    <name type="scientific">uncultured Sulfurovum sp</name>
    <dbReference type="NCBI Taxonomy" id="269237"/>
    <lineage>
        <taxon>Bacteria</taxon>
        <taxon>Pseudomonadati</taxon>
        <taxon>Campylobacterota</taxon>
        <taxon>Epsilonproteobacteria</taxon>
        <taxon>Campylobacterales</taxon>
        <taxon>Sulfurovaceae</taxon>
        <taxon>Sulfurovum</taxon>
        <taxon>environmental samples</taxon>
    </lineage>
</organism>
<accession>A0A6S6S5Z8</accession>
<keyword evidence="1" id="KW-0732">Signal</keyword>